<dbReference type="Proteomes" id="UP001241056">
    <property type="component" value="Unassembled WGS sequence"/>
</dbReference>
<name>A0ABT7SQD5_9GAMM</name>
<reference evidence="1 2" key="1">
    <citation type="submission" date="2023-06" db="EMBL/GenBank/DDBJ databases">
        <title>Thiopseudomonas sp. CY1220 draft genome sequence.</title>
        <authorList>
            <person name="Zhao G."/>
            <person name="An M."/>
        </authorList>
    </citation>
    <scope>NUCLEOTIDE SEQUENCE [LARGE SCALE GENOMIC DNA]</scope>
    <source>
        <strain evidence="1 2">CY1220</strain>
    </source>
</reference>
<accession>A0ABT7SQD5</accession>
<evidence type="ECO:0000313" key="2">
    <source>
        <dbReference type="Proteomes" id="UP001241056"/>
    </source>
</evidence>
<dbReference type="RefSeq" id="WP_289411093.1">
    <property type="nucleotide sequence ID" value="NZ_JAUCDY010000010.1"/>
</dbReference>
<keyword evidence="2" id="KW-1185">Reference proteome</keyword>
<evidence type="ECO:0000313" key="1">
    <source>
        <dbReference type="EMBL" id="MDM7858390.1"/>
    </source>
</evidence>
<organism evidence="1 2">
    <name type="scientific">Thiopseudomonas acetoxidans</name>
    <dbReference type="NCBI Taxonomy" id="3041622"/>
    <lineage>
        <taxon>Bacteria</taxon>
        <taxon>Pseudomonadati</taxon>
        <taxon>Pseudomonadota</taxon>
        <taxon>Gammaproteobacteria</taxon>
        <taxon>Pseudomonadales</taxon>
        <taxon>Pseudomonadaceae</taxon>
        <taxon>Thiopseudomonas</taxon>
    </lineage>
</organism>
<proteinExistence type="predicted"/>
<gene>
    <name evidence="1" type="ORF">QEZ41_08900</name>
</gene>
<evidence type="ECO:0008006" key="3">
    <source>
        <dbReference type="Google" id="ProtNLM"/>
    </source>
</evidence>
<comment type="caution">
    <text evidence="1">The sequence shown here is derived from an EMBL/GenBank/DDBJ whole genome shotgun (WGS) entry which is preliminary data.</text>
</comment>
<protein>
    <recommendedName>
        <fullName evidence="3">Transmembrane protein</fullName>
    </recommendedName>
</protein>
<sequence length="123" mass="14324">MSNNLIDRSIDTLRSRSMLFLLAGIVLGWLFFAQPTIDNHLYLEIINQDEIMIDSIRMEFGFDLNQSNLLTLQLKPNEHRNLVLNHPPGKGFNVEVHYHDGHVQSFCANRNILEPKQQLKLKR</sequence>
<dbReference type="EMBL" id="JAUCDY010000010">
    <property type="protein sequence ID" value="MDM7858390.1"/>
    <property type="molecule type" value="Genomic_DNA"/>
</dbReference>